<evidence type="ECO:0000313" key="3">
    <source>
        <dbReference type="Proteomes" id="UP001419910"/>
    </source>
</evidence>
<keyword evidence="1" id="KW-0732">Signal</keyword>
<protein>
    <recommendedName>
        <fullName evidence="4">DUF4139 domain-containing protein</fullName>
    </recommendedName>
</protein>
<evidence type="ECO:0000313" key="2">
    <source>
        <dbReference type="EMBL" id="MEN2791025.1"/>
    </source>
</evidence>
<dbReference type="PANTHER" id="PTHR38075:SF1">
    <property type="entry name" value="DUF4139 DOMAIN-CONTAINING PROTEIN"/>
    <property type="match status" value="1"/>
</dbReference>
<dbReference type="RefSeq" id="WP_343892957.1">
    <property type="nucleotide sequence ID" value="NZ_BAAAEH010000066.1"/>
</dbReference>
<feature type="chain" id="PRO_5045806535" description="DUF4139 domain-containing protein" evidence="1">
    <location>
        <begin position="22"/>
        <end position="508"/>
    </location>
</feature>
<dbReference type="PANTHER" id="PTHR38075">
    <property type="entry name" value="DUF4139 DOMAIN-CONTAINING PROTEIN"/>
    <property type="match status" value="1"/>
</dbReference>
<keyword evidence="3" id="KW-1185">Reference proteome</keyword>
<dbReference type="Proteomes" id="UP001419910">
    <property type="component" value="Unassembled WGS sequence"/>
</dbReference>
<sequence>MRGLIALSAIALVVAEVPVAAQEVVSSPGPDSVSVTVYRAPNRGADEEIDRNNPDGFALITETRTVRLPAGRSVIRFQGVAGNIFPETALVSGLPQDVREKNLDADLLSPRSLYDRALGRRVMIRRTNPGTGKVIEEQATIRSSADGAAVLQTGAGFEAKCSGLPETLVYDGVPDGLSAKPTLSIQTDSDATRTVKLTLSYLAGGFDWQADYVVQMRSDGRGADMIAWVTLASSDVTSFANAGTQVVAGKPNRSSDWSDFGHYGDDELELECWPVGAAVPPPPPPPPPPPMEMSAPAPIAGLAANDIVVTSARRAKQEELGDFKLYRIEDPVTVASKAQKQVAFLSKDAVQLAVVYVSDIYEDGDGDPVLTLRAKNTIASGLGVPLPAGRAAVFEQAGDRPMLVGDSSTDDKAVGEDVEFKLKDTVGVDTDIEDLEEKGRTARYRLTVTNANPWPIAYEAKLRGDRGAKISADGVKLGKRDGVTIWTATVPANGTATLDYRIRNPKDD</sequence>
<evidence type="ECO:0000256" key="1">
    <source>
        <dbReference type="SAM" id="SignalP"/>
    </source>
</evidence>
<name>A0ABU9Y5E8_9SPHN</name>
<feature type="signal peptide" evidence="1">
    <location>
        <begin position="1"/>
        <end position="21"/>
    </location>
</feature>
<evidence type="ECO:0008006" key="4">
    <source>
        <dbReference type="Google" id="ProtNLM"/>
    </source>
</evidence>
<organism evidence="2 3">
    <name type="scientific">Sphingomonas oligophenolica</name>
    <dbReference type="NCBI Taxonomy" id="301154"/>
    <lineage>
        <taxon>Bacteria</taxon>
        <taxon>Pseudomonadati</taxon>
        <taxon>Pseudomonadota</taxon>
        <taxon>Alphaproteobacteria</taxon>
        <taxon>Sphingomonadales</taxon>
        <taxon>Sphingomonadaceae</taxon>
        <taxon>Sphingomonas</taxon>
    </lineage>
</organism>
<reference evidence="2 3" key="1">
    <citation type="submission" date="2024-05" db="EMBL/GenBank/DDBJ databases">
        <authorList>
            <person name="Liu Q."/>
            <person name="Xin Y.-H."/>
        </authorList>
    </citation>
    <scope>NUCLEOTIDE SEQUENCE [LARGE SCALE GENOMIC DNA]</scope>
    <source>
        <strain evidence="2 3">CGMCC 1.10181</strain>
    </source>
</reference>
<comment type="caution">
    <text evidence="2">The sequence shown here is derived from an EMBL/GenBank/DDBJ whole genome shotgun (WGS) entry which is preliminary data.</text>
</comment>
<accession>A0ABU9Y5E8</accession>
<dbReference type="EMBL" id="JBDIME010000014">
    <property type="protein sequence ID" value="MEN2791025.1"/>
    <property type="molecule type" value="Genomic_DNA"/>
</dbReference>
<gene>
    <name evidence="2" type="ORF">ABC974_15430</name>
</gene>
<proteinExistence type="predicted"/>
<dbReference type="SUPFAM" id="SSF101447">
    <property type="entry name" value="Formin homology 2 domain (FH2 domain)"/>
    <property type="match status" value="1"/>
</dbReference>